<keyword evidence="4" id="KW-0456">Lyase</keyword>
<dbReference type="GO" id="GO:0003676">
    <property type="term" value="F:nucleic acid binding"/>
    <property type="evidence" value="ECO:0007669"/>
    <property type="project" value="InterPro"/>
</dbReference>
<proteinExistence type="inferred from homology"/>
<protein>
    <recommendedName>
        <fullName evidence="9">tRNA-splicing endonuclease subunit SEN34</fullName>
        <ecNumber evidence="2">4.6.1.16</ecNumber>
    </recommendedName>
    <alternativeName>
        <fullName evidence="10 11">tRNA-intron endonuclease SEN34</fullName>
    </alternativeName>
    <alternativeName>
        <fullName evidence="8">tRNA-splicing endonuclease subunit Sen34</fullName>
    </alternativeName>
</protein>
<accession>A0A0L0NWR6</accession>
<feature type="active site" evidence="12">
    <location>
        <position position="207"/>
    </location>
</feature>
<reference evidence="16" key="1">
    <citation type="journal article" date="2015" name="BMC Genomics">
        <title>Draft genome of a commonly misdiagnosed multidrug resistant pathogen Candida auris.</title>
        <authorList>
            <person name="Chatterjee S."/>
            <person name="Alampalli S.V."/>
            <person name="Nageshan R.K."/>
            <person name="Chettiar S.T."/>
            <person name="Joshi S."/>
            <person name="Tatu U.S."/>
        </authorList>
    </citation>
    <scope>NUCLEOTIDE SEQUENCE [LARGE SCALE GENOMIC DNA]</scope>
    <source>
        <strain evidence="16">6684</strain>
    </source>
</reference>
<dbReference type="Gene3D" id="3.40.1170.20">
    <property type="entry name" value="tRNA intron endonuclease, N-terminal domain"/>
    <property type="match status" value="1"/>
</dbReference>
<feature type="domain" description="tRNA intron endonuclease catalytic" evidence="13">
    <location>
        <begin position="138"/>
        <end position="215"/>
    </location>
</feature>
<feature type="domain" description="TSEN34 N-terminal" evidence="14">
    <location>
        <begin position="6"/>
        <end position="69"/>
    </location>
</feature>
<evidence type="ECO:0000256" key="8">
    <source>
        <dbReference type="ARBA" id="ARBA00070643"/>
    </source>
</evidence>
<dbReference type="VEuPathDB" id="FungiDB:QG37_05069"/>
<evidence type="ECO:0000256" key="9">
    <source>
        <dbReference type="ARBA" id="ARBA00070870"/>
    </source>
</evidence>
<evidence type="ECO:0000256" key="5">
    <source>
        <dbReference type="ARBA" id="ARBA00034031"/>
    </source>
</evidence>
<dbReference type="CDD" id="cd22363">
    <property type="entry name" value="tRNA-intron_lyase_C"/>
    <property type="match status" value="1"/>
</dbReference>
<dbReference type="VEuPathDB" id="FungiDB:CJJ09_001145"/>
<dbReference type="FunFam" id="3.40.1350.10:FF:000008">
    <property type="entry name" value="tRNA-splicing endonuclease subunit Sen34"/>
    <property type="match status" value="1"/>
</dbReference>
<feature type="active site" evidence="12">
    <location>
        <position position="168"/>
    </location>
</feature>
<comment type="catalytic activity">
    <reaction evidence="5">
        <text>pretRNA = a 3'-half-tRNA molecule with a 5'-OH end + a 5'-half-tRNA molecule with a 2',3'-cyclic phosphate end + an intron with a 2',3'-cyclic phosphate and a 5'-hydroxyl terminus.</text>
        <dbReference type="EC" id="4.6.1.16"/>
    </reaction>
</comment>
<dbReference type="Gene3D" id="3.40.1350.10">
    <property type="match status" value="1"/>
</dbReference>
<evidence type="ECO:0000256" key="4">
    <source>
        <dbReference type="ARBA" id="ARBA00023239"/>
    </source>
</evidence>
<evidence type="ECO:0000256" key="6">
    <source>
        <dbReference type="ARBA" id="ARBA00059865"/>
    </source>
</evidence>
<dbReference type="GO" id="GO:0000214">
    <property type="term" value="C:tRNA-intron endonuclease complex"/>
    <property type="evidence" value="ECO:0007669"/>
    <property type="project" value="InterPro"/>
</dbReference>
<dbReference type="InterPro" id="IPR036167">
    <property type="entry name" value="tRNA_intron_Endo_cat-like_sf"/>
</dbReference>
<dbReference type="GO" id="GO:0000213">
    <property type="term" value="F:tRNA-intron lyase activity"/>
    <property type="evidence" value="ECO:0007669"/>
    <property type="project" value="UniProtKB-EC"/>
</dbReference>
<evidence type="ECO:0000313" key="15">
    <source>
        <dbReference type="EMBL" id="KND98090.1"/>
    </source>
</evidence>
<organism evidence="15 16">
    <name type="scientific">Candidozyma auris</name>
    <name type="common">Yeast</name>
    <name type="synonym">Candida auris</name>
    <dbReference type="NCBI Taxonomy" id="498019"/>
    <lineage>
        <taxon>Eukaryota</taxon>
        <taxon>Fungi</taxon>
        <taxon>Dikarya</taxon>
        <taxon>Ascomycota</taxon>
        <taxon>Saccharomycotina</taxon>
        <taxon>Pichiomycetes</taxon>
        <taxon>Metschnikowiaceae</taxon>
        <taxon>Candidozyma</taxon>
    </lineage>
</organism>
<sequence length="233" mass="26179">MIFLPLIGNRVLIFEIDDIKKLREVGIVGVLLGTLPKAPQQNVFSGVPLQLSIYEVLWLIDNGHAKLIDSKAYHKMLMEGSTPQQINEGNKVRLAGPSNSHYVITPNTLPNKLDLDMNSFEVSRDEYLMRQPILHENFAKKYNAFSKLRSMGHYLMPGLRFGGTFVSYPGDPLRFHSHLIVKCVKPDEEVNLIDLVTGGRLATAVKKAWVLVSEEPTRDDSIDAYSIEWAGFG</sequence>
<evidence type="ECO:0000256" key="1">
    <source>
        <dbReference type="ARBA" id="ARBA00008078"/>
    </source>
</evidence>
<comment type="caution">
    <text evidence="15">The sequence shown here is derived from an EMBL/GenBank/DDBJ whole genome shotgun (WGS) entry which is preliminary data.</text>
</comment>
<dbReference type="InterPro" id="IPR011856">
    <property type="entry name" value="tRNA_endonuc-like_dom_sf"/>
</dbReference>
<comment type="function">
    <text evidence="6">Constitutes one of the two catalytic subunit of the tRNA-splicing endonuclease complex, a complex responsible for identification and cleavage of the splice sites in pre-tRNA. It cleaves pre-tRNA at the 5'- and 3'-splice sites to release the intron. The products are an intron and two tRNA half-molecules bearing 2',3'-cyclic phosphate and 5'-OH termini. There are no conserved sequences at the splice sites, but the intron is invariably located at the same site in the gene, placing the splice sites an invariant distance from the constant structural features of the tRNA body. It probably carries the active site for 3'-splice site cleavage.</text>
</comment>
<evidence type="ECO:0000256" key="2">
    <source>
        <dbReference type="ARBA" id="ARBA00012573"/>
    </source>
</evidence>
<name>A0A0L0NWR6_CANAR</name>
<gene>
    <name evidence="15" type="ORF">QG37_05069</name>
</gene>
<dbReference type="EMBL" id="LGST01000035">
    <property type="protein sequence ID" value="KND98090.1"/>
    <property type="molecule type" value="Genomic_DNA"/>
</dbReference>
<dbReference type="VEuPathDB" id="FungiDB:CJI96_0000790"/>
<comment type="subunit">
    <text evidence="7">Heterotetramer composed of SEN2, SEN15, SEN34 and SEN54. Interacts directly with SEN15.</text>
</comment>
<dbReference type="VEuPathDB" id="FungiDB:CJI97_003030"/>
<dbReference type="PANTHER" id="PTHR13070:SF0">
    <property type="entry name" value="TRNA-SPLICING ENDONUCLEASE SUBUNIT SEN34"/>
    <property type="match status" value="1"/>
</dbReference>
<keyword evidence="3" id="KW-0819">tRNA processing</keyword>
<dbReference type="AlphaFoldDB" id="A0A0L0NWR6"/>
<dbReference type="NCBIfam" id="TIGR00324">
    <property type="entry name" value="endA"/>
    <property type="match status" value="1"/>
</dbReference>
<dbReference type="Pfam" id="PF01974">
    <property type="entry name" value="tRNA_int_endo"/>
    <property type="match status" value="1"/>
</dbReference>
<dbReference type="GO" id="GO:0000379">
    <property type="term" value="P:tRNA-type intron splice site recognition and cleavage"/>
    <property type="evidence" value="ECO:0007669"/>
    <property type="project" value="InterPro"/>
</dbReference>
<dbReference type="PIRSF" id="PIRSF017250">
    <property type="entry name" value="tRNA_splic_SEN34"/>
    <property type="match status" value="1"/>
</dbReference>
<dbReference type="PANTHER" id="PTHR13070">
    <property type="entry name" value="TRNA-SPLICING ENDONUCLEASE SUBUNIT SEN34-RELATED"/>
    <property type="match status" value="1"/>
</dbReference>
<dbReference type="VEuPathDB" id="FungiDB:B9J08_002957"/>
<evidence type="ECO:0000256" key="10">
    <source>
        <dbReference type="ARBA" id="ARBA00075884"/>
    </source>
</evidence>
<dbReference type="Proteomes" id="UP000037122">
    <property type="component" value="Unassembled WGS sequence"/>
</dbReference>
<evidence type="ECO:0000259" key="14">
    <source>
        <dbReference type="Pfam" id="PF26577"/>
    </source>
</evidence>
<dbReference type="Pfam" id="PF26577">
    <property type="entry name" value="TSEN34_N"/>
    <property type="match status" value="1"/>
</dbReference>
<dbReference type="InterPro" id="IPR059049">
    <property type="entry name" value="TSEN34_N"/>
</dbReference>
<evidence type="ECO:0000256" key="7">
    <source>
        <dbReference type="ARBA" id="ARBA00062123"/>
    </source>
</evidence>
<dbReference type="VEuPathDB" id="FungiDB:CJJ07_001124"/>
<evidence type="ECO:0000256" key="12">
    <source>
        <dbReference type="PIRSR" id="PIRSR017250-50"/>
    </source>
</evidence>
<evidence type="ECO:0000313" key="16">
    <source>
        <dbReference type="Proteomes" id="UP000037122"/>
    </source>
</evidence>
<evidence type="ECO:0000259" key="13">
    <source>
        <dbReference type="Pfam" id="PF01974"/>
    </source>
</evidence>
<comment type="similarity">
    <text evidence="1">Belongs to the tRNA-intron endonuclease family.</text>
</comment>
<evidence type="ECO:0000256" key="3">
    <source>
        <dbReference type="ARBA" id="ARBA00022694"/>
    </source>
</evidence>
<dbReference type="EC" id="4.6.1.16" evidence="2"/>
<dbReference type="InterPro" id="IPR006676">
    <property type="entry name" value="tRNA_splic"/>
</dbReference>
<feature type="active site" evidence="12">
    <location>
        <position position="176"/>
    </location>
</feature>
<dbReference type="InterPro" id="IPR006677">
    <property type="entry name" value="tRNA_intron_Endonuc_cat-like"/>
</dbReference>
<dbReference type="SUPFAM" id="SSF53032">
    <property type="entry name" value="tRNA-intron endonuclease catalytic domain-like"/>
    <property type="match status" value="1"/>
</dbReference>
<evidence type="ECO:0000256" key="11">
    <source>
        <dbReference type="ARBA" id="ARBA00076724"/>
    </source>
</evidence>
<dbReference type="InterPro" id="IPR016690">
    <property type="entry name" value="TSEN34"/>
</dbReference>